<evidence type="ECO:0000259" key="8">
    <source>
        <dbReference type="PROSITE" id="PS50893"/>
    </source>
</evidence>
<accession>A0ABS7D3V8</accession>
<keyword evidence="2 7" id="KW-0812">Transmembrane</keyword>
<evidence type="ECO:0000256" key="6">
    <source>
        <dbReference type="ARBA" id="ARBA00023136"/>
    </source>
</evidence>
<dbReference type="InterPro" id="IPR017871">
    <property type="entry name" value="ABC_transporter-like_CS"/>
</dbReference>
<dbReference type="InterPro" id="IPR011527">
    <property type="entry name" value="ABC1_TM_dom"/>
</dbReference>
<evidence type="ECO:0000259" key="9">
    <source>
        <dbReference type="PROSITE" id="PS50929"/>
    </source>
</evidence>
<feature type="domain" description="ABC transmembrane type-1" evidence="9">
    <location>
        <begin position="16"/>
        <end position="298"/>
    </location>
</feature>
<keyword evidence="11" id="KW-1185">Reference proteome</keyword>
<dbReference type="PROSITE" id="PS50929">
    <property type="entry name" value="ABC_TM1F"/>
    <property type="match status" value="1"/>
</dbReference>
<dbReference type="CDD" id="cd03228">
    <property type="entry name" value="ABCC_MRP_Like"/>
    <property type="match status" value="1"/>
</dbReference>
<dbReference type="InterPro" id="IPR014216">
    <property type="entry name" value="ABC_transptr_CydD"/>
</dbReference>
<dbReference type="NCBIfam" id="TIGR02857">
    <property type="entry name" value="CydD"/>
    <property type="match status" value="1"/>
</dbReference>
<dbReference type="InterPro" id="IPR027417">
    <property type="entry name" value="P-loop_NTPase"/>
</dbReference>
<dbReference type="Gene3D" id="1.20.1560.10">
    <property type="entry name" value="ABC transporter type 1, transmembrane domain"/>
    <property type="match status" value="1"/>
</dbReference>
<dbReference type="PANTHER" id="PTHR24221:SF614">
    <property type="entry name" value="GLUTATHIONE_L-CYSTEINE TRANSPORT SYSTEM ATP-BINDING_PERMEASE PROTEIN CYDC"/>
    <property type="match status" value="1"/>
</dbReference>
<keyword evidence="6 7" id="KW-0472">Membrane</keyword>
<dbReference type="SUPFAM" id="SSF90123">
    <property type="entry name" value="ABC transporter transmembrane region"/>
    <property type="match status" value="1"/>
</dbReference>
<reference evidence="10 11" key="1">
    <citation type="submission" date="2021-07" db="EMBL/GenBank/DDBJ databases">
        <title>Paenibacillus radiodurans sp. nov., isolated from the southeastern edge of Tengger Desert.</title>
        <authorList>
            <person name="Zhang G."/>
        </authorList>
    </citation>
    <scope>NUCLEOTIDE SEQUENCE [LARGE SCALE GENOMIC DNA]</scope>
    <source>
        <strain evidence="10 11">DT7-4</strain>
    </source>
</reference>
<dbReference type="PANTHER" id="PTHR24221">
    <property type="entry name" value="ATP-BINDING CASSETTE SUB-FAMILY B"/>
    <property type="match status" value="1"/>
</dbReference>
<keyword evidence="4" id="KW-0067">ATP-binding</keyword>
<evidence type="ECO:0000256" key="2">
    <source>
        <dbReference type="ARBA" id="ARBA00022692"/>
    </source>
</evidence>
<feature type="transmembrane region" description="Helical" evidence="7">
    <location>
        <begin position="267"/>
        <end position="284"/>
    </location>
</feature>
<dbReference type="SUPFAM" id="SSF52540">
    <property type="entry name" value="P-loop containing nucleoside triphosphate hydrolases"/>
    <property type="match status" value="1"/>
</dbReference>
<gene>
    <name evidence="10" type="primary">cydD</name>
    <name evidence="10" type="ORF">K0T92_07415</name>
</gene>
<evidence type="ECO:0000256" key="3">
    <source>
        <dbReference type="ARBA" id="ARBA00022741"/>
    </source>
</evidence>
<evidence type="ECO:0000313" key="10">
    <source>
        <dbReference type="EMBL" id="MBW7474570.1"/>
    </source>
</evidence>
<evidence type="ECO:0000256" key="1">
    <source>
        <dbReference type="ARBA" id="ARBA00004651"/>
    </source>
</evidence>
<dbReference type="InterPro" id="IPR003593">
    <property type="entry name" value="AAA+_ATPase"/>
</dbReference>
<dbReference type="PROSITE" id="PS50893">
    <property type="entry name" value="ABC_TRANSPORTER_2"/>
    <property type="match status" value="1"/>
</dbReference>
<dbReference type="RefSeq" id="WP_219871798.1">
    <property type="nucleotide sequence ID" value="NZ_JAHZIJ010000003.1"/>
</dbReference>
<organism evidence="10 11">
    <name type="scientific">Paenibacillus oenotherae</name>
    <dbReference type="NCBI Taxonomy" id="1435645"/>
    <lineage>
        <taxon>Bacteria</taxon>
        <taxon>Bacillati</taxon>
        <taxon>Bacillota</taxon>
        <taxon>Bacilli</taxon>
        <taxon>Bacillales</taxon>
        <taxon>Paenibacillaceae</taxon>
        <taxon>Paenibacillus</taxon>
    </lineage>
</organism>
<dbReference type="CDD" id="cd18584">
    <property type="entry name" value="ABC_6TM_AarD_CydD"/>
    <property type="match status" value="1"/>
</dbReference>
<evidence type="ECO:0000256" key="5">
    <source>
        <dbReference type="ARBA" id="ARBA00022989"/>
    </source>
</evidence>
<dbReference type="Pfam" id="PF00005">
    <property type="entry name" value="ABC_tran"/>
    <property type="match status" value="1"/>
</dbReference>
<dbReference type="InterPro" id="IPR036640">
    <property type="entry name" value="ABC1_TM_sf"/>
</dbReference>
<comment type="caution">
    <text evidence="10">The sequence shown here is derived from an EMBL/GenBank/DDBJ whole genome shotgun (WGS) entry which is preliminary data.</text>
</comment>
<dbReference type="SMART" id="SM00382">
    <property type="entry name" value="AAA"/>
    <property type="match status" value="1"/>
</dbReference>
<dbReference type="EMBL" id="JAHZIJ010000003">
    <property type="protein sequence ID" value="MBW7474570.1"/>
    <property type="molecule type" value="Genomic_DNA"/>
</dbReference>
<dbReference type="InterPro" id="IPR003439">
    <property type="entry name" value="ABC_transporter-like_ATP-bd"/>
</dbReference>
<feature type="domain" description="ABC transporter" evidence="8">
    <location>
        <begin position="356"/>
        <end position="592"/>
    </location>
</feature>
<sequence>MGRSLMKYSGIRSVLLVTAVLTLLQTAAIIGAAYWLAETISALFAGEPLARQAWSMLLFLLAFAARHVMTTLQQKAAYRFASATSAAMRRELMEKLFRLGPRFSSVKGTGNLVTLALEGVTMFRSYLELIIPRMAGTAVIPAIVLGYVYWLDVRSGIILTLTMPILIVFMVLIGLAARKGMEAQWESYRSLSNHFVDSLRGLETLKFLGQSRAHASMIARVSDKYRAATMRTLRVAFLSSFALDFFTMLSVASVAVNLGLRLVNGEIMLFPALTVLILAPEYFLPVRMVGADYHATLNGKEAGEAIQAIIDEPLDDEPARMLKQKVETPVAENVGSMAGALPFARYAAAEKPTVSLTLSSVSVQHEAEGACSLKDISLHIKGPARIGIIGASGAGKSTLIDVLSGFKTPSGGTMNWSGMPSGSEGNDGGWRSGITYIPQQPYIFSSSLADNIRFYMPDASDEAVRGAAAAAGLAELAGQLPQDIHEMIGGGGRPLSGGQAQRVALARAFLGGRPVVMLDEPTAHLDIETEYELKEQMLQLFRNKLVFLATHRLHWMPDMDHIIVLRQGMVAETGTHEQLLARRGVYYEMMTAQQEGLH</sequence>
<evidence type="ECO:0000256" key="4">
    <source>
        <dbReference type="ARBA" id="ARBA00022840"/>
    </source>
</evidence>
<dbReference type="Gene3D" id="3.40.50.300">
    <property type="entry name" value="P-loop containing nucleotide triphosphate hydrolases"/>
    <property type="match status" value="1"/>
</dbReference>
<evidence type="ECO:0000256" key="7">
    <source>
        <dbReference type="SAM" id="Phobius"/>
    </source>
</evidence>
<feature type="transmembrane region" description="Helical" evidence="7">
    <location>
        <begin position="130"/>
        <end position="150"/>
    </location>
</feature>
<keyword evidence="3" id="KW-0547">Nucleotide-binding</keyword>
<keyword evidence="5 7" id="KW-1133">Transmembrane helix</keyword>
<comment type="subcellular location">
    <subcellularLocation>
        <location evidence="1">Cell membrane</location>
        <topology evidence="1">Multi-pass membrane protein</topology>
    </subcellularLocation>
</comment>
<feature type="transmembrane region" description="Helical" evidence="7">
    <location>
        <begin position="235"/>
        <end position="255"/>
    </location>
</feature>
<protein>
    <submittedName>
        <fullName evidence="10">Thiol reductant ABC exporter subunit CydD</fullName>
    </submittedName>
</protein>
<evidence type="ECO:0000313" key="11">
    <source>
        <dbReference type="Proteomes" id="UP000812277"/>
    </source>
</evidence>
<dbReference type="Pfam" id="PF00664">
    <property type="entry name" value="ABC_membrane"/>
    <property type="match status" value="1"/>
</dbReference>
<dbReference type="InterPro" id="IPR039421">
    <property type="entry name" value="Type_1_exporter"/>
</dbReference>
<dbReference type="Proteomes" id="UP000812277">
    <property type="component" value="Unassembled WGS sequence"/>
</dbReference>
<dbReference type="PROSITE" id="PS00211">
    <property type="entry name" value="ABC_TRANSPORTER_1"/>
    <property type="match status" value="1"/>
</dbReference>
<name>A0ABS7D3V8_9BACL</name>
<proteinExistence type="predicted"/>
<feature type="transmembrane region" description="Helical" evidence="7">
    <location>
        <begin position="52"/>
        <end position="69"/>
    </location>
</feature>
<feature type="transmembrane region" description="Helical" evidence="7">
    <location>
        <begin position="156"/>
        <end position="177"/>
    </location>
</feature>